<dbReference type="Pfam" id="PF19268">
    <property type="entry name" value="CIS_TMP"/>
    <property type="match status" value="1"/>
</dbReference>
<dbReference type="InterPro" id="IPR045538">
    <property type="entry name" value="CIS_TMP"/>
</dbReference>
<sequence length="394" mass="44283">MPSTANHIIGKQTLEVHFENAREGYGLQNEVSDVFYEKLLPAVEKLFDELGSDRYSVSLESLSVDCGLLPEGNWELAWVEQSVKLIREKLMASRTLITTGTGEQRKLQEDFIFFIEHGHLPWNGSGANRKSFETISFDGPFLEKVKASVQQSPRVAERLVLILSAQKVTEIIKHLGNDNAVKATDVLQEIEKAPTSKEKHRRQAEAIMNFSVSPSKNLQSKKRQPEETAREGIYISNAGLILLHPFLPQLFETCGLMAAAQWRDEDAPHEAVSLLEYLTFGDDDSDLNQNLAQLLCGLGVDDPAHREALTSAMKQECEMLLTEVIAHWSALKNTSPEALRNTFLKRPGKLTPSTHGWLLQVEQNAVDVLLGRLPWGYGTVKLPWMKTMLHTEWT</sequence>
<gene>
    <name evidence="1" type="ORF">JI741_07825</name>
</gene>
<organism evidence="1 2">
    <name type="scientific">Chryseolinea lacunae</name>
    <dbReference type="NCBI Taxonomy" id="2801331"/>
    <lineage>
        <taxon>Bacteria</taxon>
        <taxon>Pseudomonadati</taxon>
        <taxon>Bacteroidota</taxon>
        <taxon>Cytophagia</taxon>
        <taxon>Cytophagales</taxon>
        <taxon>Fulvivirgaceae</taxon>
        <taxon>Chryseolinea</taxon>
    </lineage>
</organism>
<accession>A0ABS1KP44</accession>
<dbReference type="RefSeq" id="WP_202008486.1">
    <property type="nucleotide sequence ID" value="NZ_JAERRB010000002.1"/>
</dbReference>
<dbReference type="Proteomes" id="UP000613030">
    <property type="component" value="Unassembled WGS sequence"/>
</dbReference>
<keyword evidence="2" id="KW-1185">Reference proteome</keyword>
<proteinExistence type="predicted"/>
<name>A0ABS1KP44_9BACT</name>
<evidence type="ECO:0000313" key="1">
    <source>
        <dbReference type="EMBL" id="MBL0741124.1"/>
    </source>
</evidence>
<reference evidence="1 2" key="1">
    <citation type="submission" date="2021-01" db="EMBL/GenBank/DDBJ databases">
        <title>Chryseolinea sp. Jin1 Genome sequencing and assembly.</title>
        <authorList>
            <person name="Kim I."/>
        </authorList>
    </citation>
    <scope>NUCLEOTIDE SEQUENCE [LARGE SCALE GENOMIC DNA]</scope>
    <source>
        <strain evidence="1 2">Jin1</strain>
    </source>
</reference>
<evidence type="ECO:0000313" key="2">
    <source>
        <dbReference type="Proteomes" id="UP000613030"/>
    </source>
</evidence>
<dbReference type="EMBL" id="JAERRB010000002">
    <property type="protein sequence ID" value="MBL0741124.1"/>
    <property type="molecule type" value="Genomic_DNA"/>
</dbReference>
<comment type="caution">
    <text evidence="1">The sequence shown here is derived from an EMBL/GenBank/DDBJ whole genome shotgun (WGS) entry which is preliminary data.</text>
</comment>
<protein>
    <submittedName>
        <fullName evidence="1">Uncharacterized protein</fullName>
    </submittedName>
</protein>